<dbReference type="GO" id="GO:0008168">
    <property type="term" value="F:methyltransferase activity"/>
    <property type="evidence" value="ECO:0007669"/>
    <property type="project" value="UniProtKB-KW"/>
</dbReference>
<gene>
    <name evidence="11" type="ORF">BT67DRAFT_183949</name>
</gene>
<keyword evidence="2 11" id="KW-0489">Methyltransferase</keyword>
<keyword evidence="6" id="KW-0804">Transcription</keyword>
<comment type="catalytic activity">
    <reaction evidence="9">
        <text>L-methionyl-[protein] + S-adenosyl-L-methionine = S-methyl-L-methionyl-[protein] + S-adenosyl-L-homocysteine</text>
        <dbReference type="Rhea" id="RHEA:60560"/>
        <dbReference type="Rhea" id="RHEA-COMP:12313"/>
        <dbReference type="Rhea" id="RHEA-COMP:15592"/>
        <dbReference type="ChEBI" id="CHEBI:16044"/>
        <dbReference type="ChEBI" id="CHEBI:57856"/>
        <dbReference type="ChEBI" id="CHEBI:59789"/>
        <dbReference type="ChEBI" id="CHEBI:142742"/>
    </reaction>
    <physiologicalReaction direction="left-to-right" evidence="9">
        <dbReference type="Rhea" id="RHEA:60561"/>
    </physiologicalReaction>
</comment>
<evidence type="ECO:0000256" key="2">
    <source>
        <dbReference type="ARBA" id="ARBA00022603"/>
    </source>
</evidence>
<evidence type="ECO:0000256" key="1">
    <source>
        <dbReference type="ARBA" id="ARBA00004123"/>
    </source>
</evidence>
<feature type="region of interest" description="Disordered" evidence="10">
    <location>
        <begin position="317"/>
        <end position="344"/>
    </location>
</feature>
<keyword evidence="12" id="KW-1185">Reference proteome</keyword>
<dbReference type="PANTHER" id="PTHR43591:SF30">
    <property type="entry name" value="PROTEIN-METHIONINE METHYLTRANSFERASE LAEA"/>
    <property type="match status" value="1"/>
</dbReference>
<dbReference type="EMBL" id="MU853403">
    <property type="protein sequence ID" value="KAK4136555.1"/>
    <property type="molecule type" value="Genomic_DNA"/>
</dbReference>
<dbReference type="PANTHER" id="PTHR43591">
    <property type="entry name" value="METHYLTRANSFERASE"/>
    <property type="match status" value="1"/>
</dbReference>
<name>A0AAN6UPN1_9PEZI</name>
<sequence>MDPRSQSQPYRHHNGPPAQPEVYGEFFLEHGRWYGTFRRGHYMFPVDETELERMDVFHKIFLVALKHRFYRAPLQNVQAPRIMDLGCGTGIWGIDVAERFPHGVHVGLDLNRIQPEYIPPNMSFEQQDIETTWQNLSPGSWDLIHMRALAGSIANWPKLYAEIYRHLRPYSGYFEQVEIDWTPRCDDDTLPRDAYIVQWAREVMDAMDSFGRPLRLNSSLTKQQLADAGFVDIQEEVLKLPINGWPADAHLRDLGRWFNLGMRQTYQPLSLAPLCRGRGRTPAEVHELSENVIAEVYHTTVHVYCTLHVFLARKPRGRDSATHTPANPNSSTQTPLPRARPRQA</sequence>
<evidence type="ECO:0000313" key="11">
    <source>
        <dbReference type="EMBL" id="KAK4136555.1"/>
    </source>
</evidence>
<evidence type="ECO:0000256" key="3">
    <source>
        <dbReference type="ARBA" id="ARBA00022679"/>
    </source>
</evidence>
<organism evidence="11 12">
    <name type="scientific">Trichocladium antarcticum</name>
    <dbReference type="NCBI Taxonomy" id="1450529"/>
    <lineage>
        <taxon>Eukaryota</taxon>
        <taxon>Fungi</taxon>
        <taxon>Dikarya</taxon>
        <taxon>Ascomycota</taxon>
        <taxon>Pezizomycotina</taxon>
        <taxon>Sordariomycetes</taxon>
        <taxon>Sordariomycetidae</taxon>
        <taxon>Sordariales</taxon>
        <taxon>Chaetomiaceae</taxon>
        <taxon>Trichocladium</taxon>
    </lineage>
</organism>
<keyword evidence="3" id="KW-0808">Transferase</keyword>
<dbReference type="Pfam" id="PF13489">
    <property type="entry name" value="Methyltransf_23"/>
    <property type="match status" value="1"/>
</dbReference>
<protein>
    <submittedName>
        <fullName evidence="11">S-adenosyl-L-methionine-dependent methyltransferase</fullName>
    </submittedName>
</protein>
<reference evidence="11" key="1">
    <citation type="journal article" date="2023" name="Mol. Phylogenet. Evol.">
        <title>Genome-scale phylogeny and comparative genomics of the fungal order Sordariales.</title>
        <authorList>
            <person name="Hensen N."/>
            <person name="Bonometti L."/>
            <person name="Westerberg I."/>
            <person name="Brannstrom I.O."/>
            <person name="Guillou S."/>
            <person name="Cros-Aarteil S."/>
            <person name="Calhoun S."/>
            <person name="Haridas S."/>
            <person name="Kuo A."/>
            <person name="Mondo S."/>
            <person name="Pangilinan J."/>
            <person name="Riley R."/>
            <person name="LaButti K."/>
            <person name="Andreopoulos B."/>
            <person name="Lipzen A."/>
            <person name="Chen C."/>
            <person name="Yan M."/>
            <person name="Daum C."/>
            <person name="Ng V."/>
            <person name="Clum A."/>
            <person name="Steindorff A."/>
            <person name="Ohm R.A."/>
            <person name="Martin F."/>
            <person name="Silar P."/>
            <person name="Natvig D.O."/>
            <person name="Lalanne C."/>
            <person name="Gautier V."/>
            <person name="Ament-Velasquez S.L."/>
            <person name="Kruys A."/>
            <person name="Hutchinson M.I."/>
            <person name="Powell A.J."/>
            <person name="Barry K."/>
            <person name="Miller A.N."/>
            <person name="Grigoriev I.V."/>
            <person name="Debuchy R."/>
            <person name="Gladieux P."/>
            <person name="Hiltunen Thoren M."/>
            <person name="Johannesson H."/>
        </authorList>
    </citation>
    <scope>NUCLEOTIDE SEQUENCE</scope>
    <source>
        <strain evidence="11">CBS 123565</strain>
    </source>
</reference>
<dbReference type="Gene3D" id="3.40.50.150">
    <property type="entry name" value="Vaccinia Virus protein VP39"/>
    <property type="match status" value="1"/>
</dbReference>
<reference evidence="11" key="2">
    <citation type="submission" date="2023-05" db="EMBL/GenBank/DDBJ databases">
        <authorList>
            <consortium name="Lawrence Berkeley National Laboratory"/>
            <person name="Steindorff A."/>
            <person name="Hensen N."/>
            <person name="Bonometti L."/>
            <person name="Westerberg I."/>
            <person name="Brannstrom I.O."/>
            <person name="Guillou S."/>
            <person name="Cros-Aarteil S."/>
            <person name="Calhoun S."/>
            <person name="Haridas S."/>
            <person name="Kuo A."/>
            <person name="Mondo S."/>
            <person name="Pangilinan J."/>
            <person name="Riley R."/>
            <person name="Labutti K."/>
            <person name="Andreopoulos B."/>
            <person name="Lipzen A."/>
            <person name="Chen C."/>
            <person name="Yanf M."/>
            <person name="Daum C."/>
            <person name="Ng V."/>
            <person name="Clum A."/>
            <person name="Ohm R."/>
            <person name="Martin F."/>
            <person name="Silar P."/>
            <person name="Natvig D."/>
            <person name="Lalanne C."/>
            <person name="Gautier V."/>
            <person name="Ament-Velasquez S.L."/>
            <person name="Kruys A."/>
            <person name="Hutchinson M.I."/>
            <person name="Powell A.J."/>
            <person name="Barry K."/>
            <person name="Miller A.N."/>
            <person name="Grigoriev I.V."/>
            <person name="Debuchy R."/>
            <person name="Gladieux P."/>
            <person name="Thoren M.H."/>
            <person name="Johannesson H."/>
        </authorList>
    </citation>
    <scope>NUCLEOTIDE SEQUENCE</scope>
    <source>
        <strain evidence="11">CBS 123565</strain>
    </source>
</reference>
<comment type="subcellular location">
    <subcellularLocation>
        <location evidence="1">Nucleus</location>
    </subcellularLocation>
</comment>
<evidence type="ECO:0000256" key="9">
    <source>
        <dbReference type="ARBA" id="ARBA00047870"/>
    </source>
</evidence>
<comment type="caution">
    <text evidence="11">The sequence shown here is derived from an EMBL/GenBank/DDBJ whole genome shotgun (WGS) entry which is preliminary data.</text>
</comment>
<accession>A0AAN6UPN1</accession>
<evidence type="ECO:0000256" key="6">
    <source>
        <dbReference type="ARBA" id="ARBA00023163"/>
    </source>
</evidence>
<comment type="similarity">
    <text evidence="8">Belongs to the methyltransferase superfamily. LaeA methyltransferase family.</text>
</comment>
<evidence type="ECO:0000256" key="4">
    <source>
        <dbReference type="ARBA" id="ARBA00022691"/>
    </source>
</evidence>
<dbReference type="AlphaFoldDB" id="A0AAN6UPN1"/>
<dbReference type="CDD" id="cd02440">
    <property type="entry name" value="AdoMet_MTases"/>
    <property type="match status" value="1"/>
</dbReference>
<dbReference type="Proteomes" id="UP001304895">
    <property type="component" value="Unassembled WGS sequence"/>
</dbReference>
<evidence type="ECO:0000256" key="8">
    <source>
        <dbReference type="ARBA" id="ARBA00038158"/>
    </source>
</evidence>
<evidence type="ECO:0000256" key="7">
    <source>
        <dbReference type="ARBA" id="ARBA00023242"/>
    </source>
</evidence>
<keyword evidence="5" id="KW-0805">Transcription regulation</keyword>
<dbReference type="InterPro" id="IPR029063">
    <property type="entry name" value="SAM-dependent_MTases_sf"/>
</dbReference>
<dbReference type="GO" id="GO:0005634">
    <property type="term" value="C:nucleus"/>
    <property type="evidence" value="ECO:0007669"/>
    <property type="project" value="UniProtKB-SubCell"/>
</dbReference>
<dbReference type="SUPFAM" id="SSF53335">
    <property type="entry name" value="S-adenosyl-L-methionine-dependent methyltransferases"/>
    <property type="match status" value="1"/>
</dbReference>
<keyword evidence="4" id="KW-0949">S-adenosyl-L-methionine</keyword>
<proteinExistence type="inferred from homology"/>
<feature type="compositionally biased region" description="Polar residues" evidence="10">
    <location>
        <begin position="322"/>
        <end position="335"/>
    </location>
</feature>
<evidence type="ECO:0000256" key="5">
    <source>
        <dbReference type="ARBA" id="ARBA00023015"/>
    </source>
</evidence>
<dbReference type="GO" id="GO:0032259">
    <property type="term" value="P:methylation"/>
    <property type="evidence" value="ECO:0007669"/>
    <property type="project" value="UniProtKB-KW"/>
</dbReference>
<evidence type="ECO:0000313" key="12">
    <source>
        <dbReference type="Proteomes" id="UP001304895"/>
    </source>
</evidence>
<keyword evidence="7" id="KW-0539">Nucleus</keyword>
<evidence type="ECO:0000256" key="10">
    <source>
        <dbReference type="SAM" id="MobiDB-lite"/>
    </source>
</evidence>